<dbReference type="AlphaFoldDB" id="A0A1D1YEN6"/>
<evidence type="ECO:0000256" key="4">
    <source>
        <dbReference type="RuleBase" id="RU362057"/>
    </source>
</evidence>
<dbReference type="PANTHER" id="PTHR48047:SF236">
    <property type="entry name" value="UDP-GLYCOSYLTRANSFERASE 90A1"/>
    <property type="match status" value="1"/>
</dbReference>
<keyword evidence="2 3" id="KW-0808">Transferase</keyword>
<dbReference type="FunFam" id="3.40.50.2000:FF:000060">
    <property type="entry name" value="Glycosyltransferase"/>
    <property type="match status" value="1"/>
</dbReference>
<gene>
    <name evidence="6" type="primary">UGT73B4_0</name>
    <name evidence="6" type="ORF">g.121898</name>
</gene>
<dbReference type="Gene3D" id="3.40.50.2000">
    <property type="entry name" value="Glycogen Phosphorylase B"/>
    <property type="match status" value="2"/>
</dbReference>
<accession>A0A1D1YEN6</accession>
<dbReference type="PROSITE" id="PS00375">
    <property type="entry name" value="UDPGT"/>
    <property type="match status" value="1"/>
</dbReference>
<name>A0A1D1YEN6_9ARAE</name>
<organism evidence="6">
    <name type="scientific">Anthurium amnicola</name>
    <dbReference type="NCBI Taxonomy" id="1678845"/>
    <lineage>
        <taxon>Eukaryota</taxon>
        <taxon>Viridiplantae</taxon>
        <taxon>Streptophyta</taxon>
        <taxon>Embryophyta</taxon>
        <taxon>Tracheophyta</taxon>
        <taxon>Spermatophyta</taxon>
        <taxon>Magnoliopsida</taxon>
        <taxon>Liliopsida</taxon>
        <taxon>Araceae</taxon>
        <taxon>Pothoideae</taxon>
        <taxon>Potheae</taxon>
        <taxon>Anthurium</taxon>
    </lineage>
</organism>
<dbReference type="EMBL" id="GDJX01014862">
    <property type="protein sequence ID" value="JAT53074.1"/>
    <property type="molecule type" value="Transcribed_RNA"/>
</dbReference>
<comment type="similarity">
    <text evidence="1 3">Belongs to the UDP-glycosyltransferase family.</text>
</comment>
<feature type="region of interest" description="Disordered" evidence="5">
    <location>
        <begin position="479"/>
        <end position="504"/>
    </location>
</feature>
<dbReference type="PANTHER" id="PTHR48047">
    <property type="entry name" value="GLYCOSYLTRANSFERASE"/>
    <property type="match status" value="1"/>
</dbReference>
<protein>
    <recommendedName>
        <fullName evidence="4">Glycosyltransferase</fullName>
        <ecNumber evidence="4">2.4.1.-</ecNumber>
    </recommendedName>
</protein>
<dbReference type="InterPro" id="IPR035595">
    <property type="entry name" value="UDP_glycos_trans_CS"/>
</dbReference>
<dbReference type="SUPFAM" id="SSF53756">
    <property type="entry name" value="UDP-Glycosyltransferase/glycogen phosphorylase"/>
    <property type="match status" value="1"/>
</dbReference>
<dbReference type="EC" id="2.4.1.-" evidence="4"/>
<dbReference type="GO" id="GO:0035251">
    <property type="term" value="F:UDP-glucosyltransferase activity"/>
    <property type="evidence" value="ECO:0007669"/>
    <property type="project" value="TreeGrafter"/>
</dbReference>
<keyword evidence="3" id="KW-0328">Glycosyltransferase</keyword>
<evidence type="ECO:0000313" key="6">
    <source>
        <dbReference type="EMBL" id="JAT53074.1"/>
    </source>
</evidence>
<sequence length="504" mass="54588">MGSHQERSSRRDHVVVFPFMAKGHTIPLLHLSAALSRRGLGVTFVTTPGNSDFVCRALLPDPNVTLVLLPFPRVPSLPDGCESTDQLPSHHLYPAFVHATKLLSHPFHQALHRMSQSPASLPLCVVSDFFLCWTLPVCRHFGVPRLVSHGMGAFAMALCKGLSVNRTHLAAAAAGEDSFHLPGTPEGLRLLAADVPDTLRACDPADPAFQFVMETEESDVHSWGVLVNSFAELDGDYVAPLEAFYFTPGARAWLVGPLCLHRHRRGVGEGPEGHHHPCLEWLDGKPARSVVYVSFGTQADVSAEQLDEVARGLDMSGRDFVLVVRSSSWVPPEGSCRKGLVVRGWAPQEGALEHPSTGGFVSHCGWNSVLESLVSGVPILAWPMMAEQPLNAKYVVEELGAGLRVRETAGDVEKEGAALVGRREICEGVEELMGGGEKGTRTRKRAEQLGELARAAVADGGSSQQCLNKLVEELRRVPRVKNATQPQPDVSLEFDSDHNPLPAC</sequence>
<proteinExistence type="inferred from homology"/>
<evidence type="ECO:0000256" key="1">
    <source>
        <dbReference type="ARBA" id="ARBA00009995"/>
    </source>
</evidence>
<reference evidence="6" key="1">
    <citation type="submission" date="2015-07" db="EMBL/GenBank/DDBJ databases">
        <title>Transcriptome Assembly of Anthurium amnicola.</title>
        <authorList>
            <person name="Suzuki J."/>
        </authorList>
    </citation>
    <scope>NUCLEOTIDE SEQUENCE</scope>
</reference>
<evidence type="ECO:0000256" key="5">
    <source>
        <dbReference type="SAM" id="MobiDB-lite"/>
    </source>
</evidence>
<evidence type="ECO:0000256" key="2">
    <source>
        <dbReference type="ARBA" id="ARBA00022679"/>
    </source>
</evidence>
<dbReference type="CDD" id="cd03784">
    <property type="entry name" value="GT1_Gtf-like"/>
    <property type="match status" value="1"/>
</dbReference>
<dbReference type="InterPro" id="IPR002213">
    <property type="entry name" value="UDP_glucos_trans"/>
</dbReference>
<dbReference type="Pfam" id="PF00201">
    <property type="entry name" value="UDPGT"/>
    <property type="match status" value="1"/>
</dbReference>
<evidence type="ECO:0000256" key="3">
    <source>
        <dbReference type="RuleBase" id="RU003718"/>
    </source>
</evidence>